<feature type="region of interest" description="Disordered" evidence="1">
    <location>
        <begin position="101"/>
        <end position="125"/>
    </location>
</feature>
<reference evidence="2 3" key="1">
    <citation type="journal article" date="2007" name="Science">
        <title>The Chlamydomonas genome reveals the evolution of key animal and plant functions.</title>
        <authorList>
            <person name="Merchant S.S."/>
            <person name="Prochnik S.E."/>
            <person name="Vallon O."/>
            <person name="Harris E.H."/>
            <person name="Karpowicz S.J."/>
            <person name="Witman G.B."/>
            <person name="Terry A."/>
            <person name="Salamov A."/>
            <person name="Fritz-Laylin L.K."/>
            <person name="Marechal-Drouard L."/>
            <person name="Marshall W.F."/>
            <person name="Qu L.H."/>
            <person name="Nelson D.R."/>
            <person name="Sanderfoot A.A."/>
            <person name="Spalding M.H."/>
            <person name="Kapitonov V.V."/>
            <person name="Ren Q."/>
            <person name="Ferris P."/>
            <person name="Lindquist E."/>
            <person name="Shapiro H."/>
            <person name="Lucas S.M."/>
            <person name="Grimwood J."/>
            <person name="Schmutz J."/>
            <person name="Cardol P."/>
            <person name="Cerutti H."/>
            <person name="Chanfreau G."/>
            <person name="Chen C.L."/>
            <person name="Cognat V."/>
            <person name="Croft M.T."/>
            <person name="Dent R."/>
            <person name="Dutcher S."/>
            <person name="Fernandez E."/>
            <person name="Fukuzawa H."/>
            <person name="Gonzalez-Ballester D."/>
            <person name="Gonzalez-Halphen D."/>
            <person name="Hallmann A."/>
            <person name="Hanikenne M."/>
            <person name="Hippler M."/>
            <person name="Inwood W."/>
            <person name="Jabbari K."/>
            <person name="Kalanon M."/>
            <person name="Kuras R."/>
            <person name="Lefebvre P.A."/>
            <person name="Lemaire S.D."/>
            <person name="Lobanov A.V."/>
            <person name="Lohr M."/>
            <person name="Manuell A."/>
            <person name="Meier I."/>
            <person name="Mets L."/>
            <person name="Mittag M."/>
            <person name="Mittelmeier T."/>
            <person name="Moroney J.V."/>
            <person name="Moseley J."/>
            <person name="Napoli C."/>
            <person name="Nedelcu A.M."/>
            <person name="Niyogi K."/>
            <person name="Novoselov S.V."/>
            <person name="Paulsen I.T."/>
            <person name="Pazour G."/>
            <person name="Purton S."/>
            <person name="Ral J.P."/>
            <person name="Riano-Pachon D.M."/>
            <person name="Riekhof W."/>
            <person name="Rymarquis L."/>
            <person name="Schroda M."/>
            <person name="Stern D."/>
            <person name="Umen J."/>
            <person name="Willows R."/>
            <person name="Wilson N."/>
            <person name="Zimmer S.L."/>
            <person name="Allmer J."/>
            <person name="Balk J."/>
            <person name="Bisova K."/>
            <person name="Chen C.J."/>
            <person name="Elias M."/>
            <person name="Gendler K."/>
            <person name="Hauser C."/>
            <person name="Lamb M.R."/>
            <person name="Ledford H."/>
            <person name="Long J.C."/>
            <person name="Minagawa J."/>
            <person name="Page M.D."/>
            <person name="Pan J."/>
            <person name="Pootakham W."/>
            <person name="Roje S."/>
            <person name="Rose A."/>
            <person name="Stahlberg E."/>
            <person name="Terauchi A.M."/>
            <person name="Yang P."/>
            <person name="Ball S."/>
            <person name="Bowler C."/>
            <person name="Dieckmann C.L."/>
            <person name="Gladyshev V.N."/>
            <person name="Green P."/>
            <person name="Jorgensen R."/>
            <person name="Mayfield S."/>
            <person name="Mueller-Roeber B."/>
            <person name="Rajamani S."/>
            <person name="Sayre R.T."/>
            <person name="Brokstein P."/>
            <person name="Dubchak I."/>
            <person name="Goodstein D."/>
            <person name="Hornick L."/>
            <person name="Huang Y.W."/>
            <person name="Jhaveri J."/>
            <person name="Luo Y."/>
            <person name="Martinez D."/>
            <person name="Ngau W.C."/>
            <person name="Otillar B."/>
            <person name="Poliakov A."/>
            <person name="Porter A."/>
            <person name="Szajkowski L."/>
            <person name="Werner G."/>
            <person name="Zhou K."/>
            <person name="Grigoriev I.V."/>
            <person name="Rokhsar D.S."/>
            <person name="Grossman A.R."/>
        </authorList>
    </citation>
    <scope>NUCLEOTIDE SEQUENCE [LARGE SCALE GENOMIC DNA]</scope>
    <source>
        <strain evidence="3">CC-503</strain>
    </source>
</reference>
<sequence length="125" mass="13486">MAAPKDKKGVLLFEEEEAEVDTPTGAKNDAALQNQINKYLEERTSKKQMKPGKAAGGEEHTGITDDEADDEGEPDYDVASRMTLKASSEAFLEVMAEARMQYQKEQKDAGKPAAGKPAAAATKKP</sequence>
<keyword evidence="3" id="KW-1185">Reference proteome</keyword>
<dbReference type="InParanoid" id="A0A2K3DML0"/>
<dbReference type="OMA" id="HTGITDD"/>
<evidence type="ECO:0000256" key="1">
    <source>
        <dbReference type="SAM" id="MobiDB-lite"/>
    </source>
</evidence>
<dbReference type="KEGG" id="cre:CHLRE_06g258900v5"/>
<dbReference type="GeneID" id="5722074"/>
<organism evidence="2 3">
    <name type="scientific">Chlamydomonas reinhardtii</name>
    <name type="common">Chlamydomonas smithii</name>
    <dbReference type="NCBI Taxonomy" id="3055"/>
    <lineage>
        <taxon>Eukaryota</taxon>
        <taxon>Viridiplantae</taxon>
        <taxon>Chlorophyta</taxon>
        <taxon>core chlorophytes</taxon>
        <taxon>Chlorophyceae</taxon>
        <taxon>CS clade</taxon>
        <taxon>Chlamydomonadales</taxon>
        <taxon>Chlamydomonadaceae</taxon>
        <taxon>Chlamydomonas</taxon>
    </lineage>
</organism>
<dbReference type="ExpressionAtlas" id="A0A2K3DML0">
    <property type="expression patterns" value="baseline"/>
</dbReference>
<dbReference type="AlphaFoldDB" id="A0A2K3DML0"/>
<dbReference type="Proteomes" id="UP000006906">
    <property type="component" value="Chromosome 6"/>
</dbReference>
<evidence type="ECO:0000313" key="2">
    <source>
        <dbReference type="EMBL" id="PNW81758.1"/>
    </source>
</evidence>
<feature type="compositionally biased region" description="Low complexity" evidence="1">
    <location>
        <begin position="111"/>
        <end position="125"/>
    </location>
</feature>
<protein>
    <submittedName>
        <fullName evidence="2">Uncharacterized protein</fullName>
    </submittedName>
</protein>
<dbReference type="OrthoDB" id="531283at2759"/>
<evidence type="ECO:0000313" key="3">
    <source>
        <dbReference type="Proteomes" id="UP000006906"/>
    </source>
</evidence>
<name>A0A2K3DML0_CHLRE</name>
<accession>A0A2K3DML0</accession>
<dbReference type="EMBL" id="CM008967">
    <property type="protein sequence ID" value="PNW81758.1"/>
    <property type="molecule type" value="Genomic_DNA"/>
</dbReference>
<gene>
    <name evidence="2" type="ORF">CHLRE_06g258900v5</name>
</gene>
<dbReference type="Gramene" id="PNW81758">
    <property type="protein sequence ID" value="PNW81758"/>
    <property type="gene ID" value="CHLRE_06g258900v5"/>
</dbReference>
<dbReference type="PaxDb" id="3055-EDP08579"/>
<dbReference type="RefSeq" id="XP_042923462.1">
    <property type="nucleotide sequence ID" value="XM_043062756.1"/>
</dbReference>
<feature type="region of interest" description="Disordered" evidence="1">
    <location>
        <begin position="41"/>
        <end position="76"/>
    </location>
</feature>
<feature type="compositionally biased region" description="Acidic residues" evidence="1">
    <location>
        <begin position="64"/>
        <end position="76"/>
    </location>
</feature>
<proteinExistence type="predicted"/>